<feature type="compositionally biased region" description="Pro residues" evidence="2">
    <location>
        <begin position="327"/>
        <end position="337"/>
    </location>
</feature>
<name>A0ABX9KAK6_9BACT</name>
<protein>
    <submittedName>
        <fullName evidence="4">Nitrilase</fullName>
    </submittedName>
</protein>
<feature type="region of interest" description="Disordered" evidence="2">
    <location>
        <begin position="317"/>
        <end position="337"/>
    </location>
</feature>
<dbReference type="InterPro" id="IPR044149">
    <property type="entry name" value="Nitrilases_CHs"/>
</dbReference>
<dbReference type="PROSITE" id="PS50263">
    <property type="entry name" value="CN_HYDROLASE"/>
    <property type="match status" value="1"/>
</dbReference>
<comment type="similarity">
    <text evidence="1">Belongs to the carbon-nitrogen hydrolase superfamily. Nitrilase family.</text>
</comment>
<dbReference type="PROSITE" id="PS00921">
    <property type="entry name" value="NITRIL_CHT_2"/>
    <property type="match status" value="1"/>
</dbReference>
<keyword evidence="5" id="KW-1185">Reference proteome</keyword>
<dbReference type="InterPro" id="IPR003010">
    <property type="entry name" value="C-N_Hydrolase"/>
</dbReference>
<evidence type="ECO:0000313" key="4">
    <source>
        <dbReference type="EMBL" id="REG37071.1"/>
    </source>
</evidence>
<dbReference type="InterPro" id="IPR000132">
    <property type="entry name" value="Nitrilase/CN_hydratase_CS"/>
</dbReference>
<sequence>MVRRMPQTQQVRVAVVQAAPVLFNRDATLERVASWTARAARTGARLVLFPEAFIPAYPRGLGFGFIVGSRTEAGRRLWQLYNEQSVELPGPAIDYLGGIAREHGVYLAIGVIERDHLTRGTLYCTLLYFGPDGALLAKHRKLKPTGSERLIWGEGDGSTLSTVDTPFGRLGGLICWENYMPLARTAMYAKGVDLYLAPTADNRDTWQATMRHIGSEGRCFVLGCNQFVTRDMYPEEVLREEPLPADAPHILSRGGSVIISPFGEVLAGPLWNEEGVLTADLDLGMVTRARLDFDPCGHYARPDIFRFEVDERERPVMASLRQEAAPAPAPPLPARSR</sequence>
<dbReference type="Gene3D" id="3.60.110.10">
    <property type="entry name" value="Carbon-nitrogen hydrolase"/>
    <property type="match status" value="1"/>
</dbReference>
<proteinExistence type="inferred from homology"/>
<dbReference type="InterPro" id="IPR036526">
    <property type="entry name" value="C-N_Hydrolase_sf"/>
</dbReference>
<dbReference type="EMBL" id="QUMU01000001">
    <property type="protein sequence ID" value="REG37071.1"/>
    <property type="molecule type" value="Genomic_DNA"/>
</dbReference>
<dbReference type="SUPFAM" id="SSF56317">
    <property type="entry name" value="Carbon-nitrogen hydrolase"/>
    <property type="match status" value="1"/>
</dbReference>
<evidence type="ECO:0000259" key="3">
    <source>
        <dbReference type="PROSITE" id="PS50263"/>
    </source>
</evidence>
<reference evidence="4 5" key="1">
    <citation type="submission" date="2018-08" db="EMBL/GenBank/DDBJ databases">
        <title>Genomic Encyclopedia of Archaeal and Bacterial Type Strains, Phase II (KMG-II): from individual species to whole genera.</title>
        <authorList>
            <person name="Goeker M."/>
        </authorList>
    </citation>
    <scope>NUCLEOTIDE SEQUENCE [LARGE SCALE GENOMIC DNA]</scope>
    <source>
        <strain evidence="4 5">DSM 2261</strain>
    </source>
</reference>
<dbReference type="CDD" id="cd07564">
    <property type="entry name" value="nitrilases_CHs"/>
    <property type="match status" value="1"/>
</dbReference>
<feature type="domain" description="CN hydrolase" evidence="3">
    <location>
        <begin position="11"/>
        <end position="283"/>
    </location>
</feature>
<dbReference type="Pfam" id="PF00795">
    <property type="entry name" value="CN_hydrolase"/>
    <property type="match status" value="1"/>
</dbReference>
<dbReference type="Proteomes" id="UP000256345">
    <property type="component" value="Unassembled WGS sequence"/>
</dbReference>
<gene>
    <name evidence="4" type="ORF">ATI61_10147</name>
</gene>
<evidence type="ECO:0000256" key="2">
    <source>
        <dbReference type="SAM" id="MobiDB-lite"/>
    </source>
</evidence>
<organism evidence="4 5">
    <name type="scientific">Archangium gephyra</name>
    <dbReference type="NCBI Taxonomy" id="48"/>
    <lineage>
        <taxon>Bacteria</taxon>
        <taxon>Pseudomonadati</taxon>
        <taxon>Myxococcota</taxon>
        <taxon>Myxococcia</taxon>
        <taxon>Myxococcales</taxon>
        <taxon>Cystobacterineae</taxon>
        <taxon>Archangiaceae</taxon>
        <taxon>Archangium</taxon>
    </lineage>
</organism>
<dbReference type="PANTHER" id="PTHR46044:SF1">
    <property type="entry name" value="CN HYDROLASE DOMAIN-CONTAINING PROTEIN"/>
    <property type="match status" value="1"/>
</dbReference>
<evidence type="ECO:0000256" key="1">
    <source>
        <dbReference type="ARBA" id="ARBA00008129"/>
    </source>
</evidence>
<comment type="caution">
    <text evidence="4">The sequence shown here is derived from an EMBL/GenBank/DDBJ whole genome shotgun (WGS) entry which is preliminary data.</text>
</comment>
<accession>A0ABX9KAK6</accession>
<dbReference type="PANTHER" id="PTHR46044">
    <property type="entry name" value="NITRILASE"/>
    <property type="match status" value="1"/>
</dbReference>
<evidence type="ECO:0000313" key="5">
    <source>
        <dbReference type="Proteomes" id="UP000256345"/>
    </source>
</evidence>